<sequence>MSEEDKEKKEDLSEIDLTKFLSGFGDSLRPPGTEPGKEGEAPPGDEGKEEPTEPGYTEVSLSTQMLIGMIGFALSMRYLPDKKAVKAFNEKYRTELPKVIESFGMQEVFDQICATTLTFKIKESDTFNVPLPGWVGLVAVLGVLIVAGLFIKVDTIKKPKLHVDRRGGKKHG</sequence>
<dbReference type="AlphaFoldDB" id="X1IHV0"/>
<evidence type="ECO:0000313" key="3">
    <source>
        <dbReference type="EMBL" id="GAH65709.1"/>
    </source>
</evidence>
<feature type="compositionally biased region" description="Basic and acidic residues" evidence="1">
    <location>
        <begin position="35"/>
        <end position="51"/>
    </location>
</feature>
<evidence type="ECO:0000256" key="2">
    <source>
        <dbReference type="SAM" id="Phobius"/>
    </source>
</evidence>
<feature type="non-terminal residue" evidence="3">
    <location>
        <position position="172"/>
    </location>
</feature>
<comment type="caution">
    <text evidence="3">The sequence shown here is derived from an EMBL/GenBank/DDBJ whole genome shotgun (WGS) entry which is preliminary data.</text>
</comment>
<protein>
    <submittedName>
        <fullName evidence="3">Uncharacterized protein</fullName>
    </submittedName>
</protein>
<keyword evidence="2" id="KW-1133">Transmembrane helix</keyword>
<proteinExistence type="predicted"/>
<keyword evidence="2" id="KW-0472">Membrane</keyword>
<dbReference type="EMBL" id="BARU01033289">
    <property type="protein sequence ID" value="GAH65709.1"/>
    <property type="molecule type" value="Genomic_DNA"/>
</dbReference>
<organism evidence="3">
    <name type="scientific">marine sediment metagenome</name>
    <dbReference type="NCBI Taxonomy" id="412755"/>
    <lineage>
        <taxon>unclassified sequences</taxon>
        <taxon>metagenomes</taxon>
        <taxon>ecological metagenomes</taxon>
    </lineage>
</organism>
<keyword evidence="2" id="KW-0812">Transmembrane</keyword>
<feature type="region of interest" description="Disordered" evidence="1">
    <location>
        <begin position="21"/>
        <end position="56"/>
    </location>
</feature>
<feature type="transmembrane region" description="Helical" evidence="2">
    <location>
        <begin position="131"/>
        <end position="151"/>
    </location>
</feature>
<gene>
    <name evidence="3" type="ORF">S03H2_52407</name>
</gene>
<evidence type="ECO:0000256" key="1">
    <source>
        <dbReference type="SAM" id="MobiDB-lite"/>
    </source>
</evidence>
<accession>X1IHV0</accession>
<name>X1IHV0_9ZZZZ</name>
<reference evidence="3" key="1">
    <citation type="journal article" date="2014" name="Front. Microbiol.">
        <title>High frequency of phylogenetically diverse reductive dehalogenase-homologous genes in deep subseafloor sedimentary metagenomes.</title>
        <authorList>
            <person name="Kawai M."/>
            <person name="Futagami T."/>
            <person name="Toyoda A."/>
            <person name="Takaki Y."/>
            <person name="Nishi S."/>
            <person name="Hori S."/>
            <person name="Arai W."/>
            <person name="Tsubouchi T."/>
            <person name="Morono Y."/>
            <person name="Uchiyama I."/>
            <person name="Ito T."/>
            <person name="Fujiyama A."/>
            <person name="Inagaki F."/>
            <person name="Takami H."/>
        </authorList>
    </citation>
    <scope>NUCLEOTIDE SEQUENCE</scope>
    <source>
        <strain evidence="3">Expedition CK06-06</strain>
    </source>
</reference>